<feature type="binding site" evidence="8">
    <location>
        <position position="224"/>
    </location>
    <ligand>
        <name>L-glutamine</name>
        <dbReference type="ChEBI" id="CHEBI:58359"/>
    </ligand>
</feature>
<keyword evidence="11" id="KW-1185">Reference proteome</keyword>
<dbReference type="NCBIfam" id="TIGR01368">
    <property type="entry name" value="CPSaseIIsmall"/>
    <property type="match status" value="1"/>
</dbReference>
<dbReference type="InterPro" id="IPR017926">
    <property type="entry name" value="GATASE"/>
</dbReference>
<reference evidence="10 11" key="1">
    <citation type="submission" date="2023-07" db="EMBL/GenBank/DDBJ databases">
        <title>Genomic Encyclopedia of Type Strains, Phase IV (KMG-IV): sequencing the most valuable type-strain genomes for metagenomic binning, comparative biology and taxonomic classification.</title>
        <authorList>
            <person name="Goeker M."/>
        </authorList>
    </citation>
    <scope>NUCLEOTIDE SEQUENCE [LARGE SCALE GENOMIC DNA]</scope>
    <source>
        <strain evidence="10 11">DSM 12751</strain>
    </source>
</reference>
<dbReference type="PRINTS" id="PR00096">
    <property type="entry name" value="GATASE"/>
</dbReference>
<feature type="binding site" evidence="8">
    <location>
        <position position="253"/>
    </location>
    <ligand>
        <name>L-glutamine</name>
        <dbReference type="ChEBI" id="CHEBI:58359"/>
    </ligand>
</feature>
<dbReference type="InterPro" id="IPR035686">
    <property type="entry name" value="CPSase_GATase1"/>
</dbReference>
<dbReference type="SUPFAM" id="SSF52317">
    <property type="entry name" value="Class I glutamine amidotransferase-like"/>
    <property type="match status" value="1"/>
</dbReference>
<dbReference type="Pfam" id="PF00988">
    <property type="entry name" value="CPSase_sm_chain"/>
    <property type="match status" value="1"/>
</dbReference>
<dbReference type="PRINTS" id="PR00099">
    <property type="entry name" value="CPSGATASE"/>
</dbReference>
<dbReference type="InterPro" id="IPR050472">
    <property type="entry name" value="Anth_synth/Amidotransfase"/>
</dbReference>
<comment type="catalytic activity">
    <reaction evidence="7 8">
        <text>hydrogencarbonate + L-glutamine + 2 ATP + H2O = carbamoyl phosphate + L-glutamate + 2 ADP + phosphate + 2 H(+)</text>
        <dbReference type="Rhea" id="RHEA:18633"/>
        <dbReference type="ChEBI" id="CHEBI:15377"/>
        <dbReference type="ChEBI" id="CHEBI:15378"/>
        <dbReference type="ChEBI" id="CHEBI:17544"/>
        <dbReference type="ChEBI" id="CHEBI:29985"/>
        <dbReference type="ChEBI" id="CHEBI:30616"/>
        <dbReference type="ChEBI" id="CHEBI:43474"/>
        <dbReference type="ChEBI" id="CHEBI:58228"/>
        <dbReference type="ChEBI" id="CHEBI:58359"/>
        <dbReference type="ChEBI" id="CHEBI:456216"/>
        <dbReference type="EC" id="6.3.5.5"/>
    </reaction>
</comment>
<dbReference type="Proteomes" id="UP001235840">
    <property type="component" value="Unassembled WGS sequence"/>
</dbReference>
<evidence type="ECO:0000256" key="8">
    <source>
        <dbReference type="HAMAP-Rule" id="MF_01209"/>
    </source>
</evidence>
<feature type="binding site" evidence="8">
    <location>
        <position position="222"/>
    </location>
    <ligand>
        <name>L-glutamine</name>
        <dbReference type="ChEBI" id="CHEBI:58359"/>
    </ligand>
</feature>
<dbReference type="NCBIfam" id="NF009475">
    <property type="entry name" value="PRK12838.1"/>
    <property type="match status" value="1"/>
</dbReference>
<accession>A0ABT9VZY5</accession>
<gene>
    <name evidence="8" type="primary">carA</name>
    <name evidence="10" type="ORF">J2S11_002448</name>
</gene>
<dbReference type="PRINTS" id="PR00097">
    <property type="entry name" value="ANTSNTHASEII"/>
</dbReference>
<dbReference type="HAMAP" id="MF_01209">
    <property type="entry name" value="CPSase_S_chain"/>
    <property type="match status" value="1"/>
</dbReference>
<keyword evidence="4 8" id="KW-0547">Nucleotide-binding</keyword>
<feature type="binding site" evidence="8">
    <location>
        <position position="294"/>
    </location>
    <ligand>
        <name>L-glutamine</name>
        <dbReference type="ChEBI" id="CHEBI:58359"/>
    </ligand>
</feature>
<evidence type="ECO:0000256" key="1">
    <source>
        <dbReference type="ARBA" id="ARBA00005077"/>
    </source>
</evidence>
<keyword evidence="3 8" id="KW-0436">Ligase</keyword>
<comment type="caution">
    <text evidence="10">The sequence shown here is derived from an EMBL/GenBank/DDBJ whole genome shotgun (WGS) entry which is preliminary data.</text>
</comment>
<name>A0ABT9VZY5_9BACI</name>
<keyword evidence="8" id="KW-0028">Amino-acid biosynthesis</keyword>
<dbReference type="GO" id="GO:0004088">
    <property type="term" value="F:carbamoyl-phosphate synthase (glutamine-hydrolyzing) activity"/>
    <property type="evidence" value="ECO:0007669"/>
    <property type="project" value="UniProtKB-EC"/>
</dbReference>
<comment type="similarity">
    <text evidence="2 8">Belongs to the CarA family.</text>
</comment>
<evidence type="ECO:0000313" key="11">
    <source>
        <dbReference type="Proteomes" id="UP001235840"/>
    </source>
</evidence>
<feature type="binding site" evidence="8">
    <location>
        <position position="250"/>
    </location>
    <ligand>
        <name>L-glutamine</name>
        <dbReference type="ChEBI" id="CHEBI:58359"/>
    </ligand>
</feature>
<comment type="subunit">
    <text evidence="8">Composed of two chains; the small (or glutamine) chain promotes the hydrolysis of glutamine to ammonia, which is used by the large (or ammonia) chain to synthesize carbamoyl phosphate. Tetramer of heterodimers (alpha,beta)4.</text>
</comment>
<dbReference type="Gene3D" id="3.40.50.880">
    <property type="match status" value="1"/>
</dbReference>
<proteinExistence type="inferred from homology"/>
<keyword evidence="8" id="KW-0055">Arginine biosynthesis</keyword>
<evidence type="ECO:0000256" key="3">
    <source>
        <dbReference type="ARBA" id="ARBA00022598"/>
    </source>
</evidence>
<dbReference type="SMART" id="SM01097">
    <property type="entry name" value="CPSase_sm_chain"/>
    <property type="match status" value="1"/>
</dbReference>
<evidence type="ECO:0000256" key="5">
    <source>
        <dbReference type="ARBA" id="ARBA00022840"/>
    </source>
</evidence>
<evidence type="ECO:0000259" key="9">
    <source>
        <dbReference type="SMART" id="SM01097"/>
    </source>
</evidence>
<comment type="pathway">
    <text evidence="1 8">Amino-acid biosynthesis; L-arginine biosynthesis; carbamoyl phosphate from bicarbonate: step 1/1.</text>
</comment>
<dbReference type="PANTHER" id="PTHR43418:SF7">
    <property type="entry name" value="CARBAMOYL-PHOSPHATE SYNTHASE SMALL CHAIN"/>
    <property type="match status" value="1"/>
</dbReference>
<dbReference type="CDD" id="cd01744">
    <property type="entry name" value="GATase1_CPSase"/>
    <property type="match status" value="1"/>
</dbReference>
<sequence length="370" mass="40584">MAKGYVVLETGEVFEGEWMGKDQETVGEVVFNTSMTGYQEILTDPSYAGQIVTFCYPLIGNYGINAVDNESTKLHAAGVIVAEDCSEPSHYQAQGTLDEHLQKAGIPGLRGVDTRSLVQSIRQKGVVKGWITTTAPDTIDAAHLEEKLAEAKGINQVPNVSVKEPTVYFNSGKHVVLMDFGYKKSILDALLAYGCKVTVMPYNTTLEQVKELQPDGVLLSNGPGDPMALEEQFVHIRDISAAFPTLGICLGHQLLALAYGAKTEKMHFGHRGGNHPVKELETGKVRMTSQNHGYVVLEEGIEETPFSITYLNVNDRTVEGLKHKALPIQTVQFHPEAHPGPSDTAYVFESFIHAMEKETERVGEMTYAVM</sequence>
<feature type="active site" evidence="8">
    <location>
        <position position="336"/>
    </location>
</feature>
<dbReference type="EC" id="6.3.5.5" evidence="8"/>
<dbReference type="SUPFAM" id="SSF52021">
    <property type="entry name" value="Carbamoyl phosphate synthetase, small subunit N-terminal domain"/>
    <property type="match status" value="1"/>
</dbReference>
<evidence type="ECO:0000256" key="7">
    <source>
        <dbReference type="ARBA" id="ARBA00048816"/>
    </source>
</evidence>
<dbReference type="InterPro" id="IPR029062">
    <property type="entry name" value="Class_I_gatase-like"/>
</dbReference>
<comment type="pathway">
    <text evidence="8">Pyrimidine metabolism; UMP biosynthesis via de novo pathway; (S)-dihydroorotate from bicarbonate: step 1/3.</text>
</comment>
<dbReference type="RefSeq" id="WP_307394831.1">
    <property type="nucleotide sequence ID" value="NZ_BAAADK010000045.1"/>
</dbReference>
<keyword evidence="8" id="KW-0665">Pyrimidine biosynthesis</keyword>
<feature type="binding site" evidence="8">
    <location>
        <position position="293"/>
    </location>
    <ligand>
        <name>L-glutamine</name>
        <dbReference type="ChEBI" id="CHEBI:58359"/>
    </ligand>
</feature>
<protein>
    <recommendedName>
        <fullName evidence="8">Carbamoyl phosphate synthase small chain</fullName>
        <ecNumber evidence="8">6.3.5.5</ecNumber>
    </recommendedName>
    <alternativeName>
        <fullName evidence="8">Carbamoyl phosphate synthetase glutamine chain</fullName>
    </alternativeName>
</protein>
<evidence type="ECO:0000256" key="2">
    <source>
        <dbReference type="ARBA" id="ARBA00007800"/>
    </source>
</evidence>
<dbReference type="InterPro" id="IPR006274">
    <property type="entry name" value="CarbamoylP_synth_ssu"/>
</dbReference>
<dbReference type="PANTHER" id="PTHR43418">
    <property type="entry name" value="MULTIFUNCTIONAL TRYPTOPHAN BIOSYNTHESIS PROTEIN-RELATED"/>
    <property type="match status" value="1"/>
</dbReference>
<organism evidence="10 11">
    <name type="scientific">Caldalkalibacillus horti</name>
    <dbReference type="NCBI Taxonomy" id="77523"/>
    <lineage>
        <taxon>Bacteria</taxon>
        <taxon>Bacillati</taxon>
        <taxon>Bacillota</taxon>
        <taxon>Bacilli</taxon>
        <taxon>Bacillales</taxon>
        <taxon>Bacillaceae</taxon>
        <taxon>Caldalkalibacillus</taxon>
    </lineage>
</organism>
<dbReference type="InterPro" id="IPR036480">
    <property type="entry name" value="CarbP_synth_ssu_N_sf"/>
</dbReference>
<evidence type="ECO:0000256" key="4">
    <source>
        <dbReference type="ARBA" id="ARBA00022741"/>
    </source>
</evidence>
<dbReference type="EMBL" id="JAUSTY010000009">
    <property type="protein sequence ID" value="MDQ0166544.1"/>
    <property type="molecule type" value="Genomic_DNA"/>
</dbReference>
<evidence type="ECO:0000313" key="10">
    <source>
        <dbReference type="EMBL" id="MDQ0166544.1"/>
    </source>
</evidence>
<dbReference type="Gene3D" id="3.50.30.20">
    <property type="entry name" value="Carbamoyl-phosphate synthase small subunit, N-terminal domain"/>
    <property type="match status" value="1"/>
</dbReference>
<dbReference type="PROSITE" id="PS51273">
    <property type="entry name" value="GATASE_TYPE_1"/>
    <property type="match status" value="1"/>
</dbReference>
<comment type="catalytic activity">
    <reaction evidence="8">
        <text>L-glutamine + H2O = L-glutamate + NH4(+)</text>
        <dbReference type="Rhea" id="RHEA:15889"/>
        <dbReference type="ChEBI" id="CHEBI:15377"/>
        <dbReference type="ChEBI" id="CHEBI:28938"/>
        <dbReference type="ChEBI" id="CHEBI:29985"/>
        <dbReference type="ChEBI" id="CHEBI:58359"/>
    </reaction>
</comment>
<feature type="active site" evidence="8">
    <location>
        <position position="334"/>
    </location>
</feature>
<feature type="region of interest" description="CPSase" evidence="8">
    <location>
        <begin position="1"/>
        <end position="173"/>
    </location>
</feature>
<feature type="binding site" evidence="8">
    <location>
        <position position="291"/>
    </location>
    <ligand>
        <name>L-glutamine</name>
        <dbReference type="ChEBI" id="CHEBI:58359"/>
    </ligand>
</feature>
<dbReference type="InterPro" id="IPR002474">
    <property type="entry name" value="CarbamoylP_synth_ssu_N"/>
</dbReference>
<keyword evidence="5 8" id="KW-0067">ATP-binding</keyword>
<evidence type="ECO:0000256" key="6">
    <source>
        <dbReference type="ARBA" id="ARBA00022962"/>
    </source>
</evidence>
<comment type="function">
    <text evidence="8">Small subunit of the glutamine-dependent carbamoyl phosphate synthetase (CPSase). CPSase catalyzes the formation of carbamoyl phosphate from the ammonia moiety of glutamine, carbonate, and phosphate donated by ATP, constituting the first step of 2 biosynthetic pathways, one leading to arginine and/or urea and the other to pyrimidine nucleotides. The small subunit (glutamine amidotransferase) binds and cleaves glutamine to supply the large subunit with the substrate ammonia.</text>
</comment>
<dbReference type="Pfam" id="PF00117">
    <property type="entry name" value="GATase"/>
    <property type="match status" value="1"/>
</dbReference>
<feature type="active site" description="Nucleophile" evidence="8">
    <location>
        <position position="249"/>
    </location>
</feature>
<feature type="domain" description="Carbamoyl-phosphate synthase small subunit N-terminal" evidence="9">
    <location>
        <begin position="2"/>
        <end position="132"/>
    </location>
</feature>
<feature type="binding site" evidence="8">
    <location>
        <position position="46"/>
    </location>
    <ligand>
        <name>L-glutamine</name>
        <dbReference type="ChEBI" id="CHEBI:58359"/>
    </ligand>
</feature>
<keyword evidence="6 8" id="KW-0315">Glutamine amidotransferase</keyword>